<comment type="caution">
    <text evidence="2">The sequence shown here is derived from an EMBL/GenBank/DDBJ whole genome shotgun (WGS) entry which is preliminary data.</text>
</comment>
<evidence type="ECO:0000256" key="1">
    <source>
        <dbReference type="ARBA" id="ARBA00022729"/>
    </source>
</evidence>
<sequence>MKALGAILILALGSAAGCSGGGTEPTGSGASSGTAGSGGMGGAGGGTGGDAGTGGVFVPGCPSGIVCGAGDCCAVGSECVIDACLPACATNVRCGADLSVCCGQGEVCVADKCEQPGGNCLDWADCAEGEFCESTLGVCLPQPPPGSATCEYKPPPGPLTPVLEWSWTESPIFPEFRQVINMPVVVDLENDGTPDVVIVTSNNFNASQTAYLRALNGKDGVEKWDANVDVYADANRVQPRVTPAAADIDGDGFVEIVTGKAGGGLIAFEHDGKVKWTSKQTDGTTAWNVGLDSATVAIADLEGDGKPEIVVGGAVFDAAGVLRFNGGAFFGANTGTYGAVSIIADLDGVMPQEIVGGKKALRADGTTYWEQAALVDGYPAIADLDLDGKPELVVIAQGTVRVQNPTTGAVIATVAMPGTGLGGPPTIADFDADGLPEIAAANGTAYSVFEFEAGETATLSVKWQKTTQDGSSNRTGSSVFDFQGDGAAEVVYNDECYFRVYDGATGDTLYEEKNPSATIHEYPVVVDVDGDNNTEVVLAANDLNSQNSCPYGMNGLRHGVYVYGDAGDNWVRTRKIWNQHAYHLTNVNANGSVPSPEPASWIGPFGLNNYRQSNQGAGVFNAPDLQVSLEASLAPCTDGFVDLRAFVQNKGTNGVPPGVKVRFYRGDGPSGTFIGEATTTKALLPGQYELVTVQYKLMPSDIVMSFYVEVDKDEGGQSGLNECLEDNNGTTLGGVECDSAN</sequence>
<dbReference type="EMBL" id="JAGTJJ010000018">
    <property type="protein sequence ID" value="MDC3984103.1"/>
    <property type="molecule type" value="Genomic_DNA"/>
</dbReference>
<accession>A0A9X3X811</accession>
<name>A0A9X3X811_9BACT</name>
<dbReference type="Pfam" id="PF13517">
    <property type="entry name" value="FG-GAP_3"/>
    <property type="match status" value="2"/>
</dbReference>
<dbReference type="InterPro" id="IPR028994">
    <property type="entry name" value="Integrin_alpha_N"/>
</dbReference>
<dbReference type="AlphaFoldDB" id="A0A9X3X811"/>
<protein>
    <submittedName>
        <fullName evidence="2">VCBS repeat-containing protein</fullName>
    </submittedName>
</protein>
<evidence type="ECO:0000313" key="3">
    <source>
        <dbReference type="Proteomes" id="UP001151081"/>
    </source>
</evidence>
<reference evidence="2 3" key="1">
    <citation type="submission" date="2021-04" db="EMBL/GenBank/DDBJ databases">
        <title>Genome analysis of Polyangium sp.</title>
        <authorList>
            <person name="Li Y."/>
            <person name="Wang J."/>
        </authorList>
    </citation>
    <scope>NUCLEOTIDE SEQUENCE [LARGE SCALE GENOMIC DNA]</scope>
    <source>
        <strain evidence="2 3">SDU14</strain>
    </source>
</reference>
<proteinExistence type="predicted"/>
<dbReference type="Proteomes" id="UP001151081">
    <property type="component" value="Unassembled WGS sequence"/>
</dbReference>
<dbReference type="Gene3D" id="2.130.10.130">
    <property type="entry name" value="Integrin alpha, N-terminal"/>
    <property type="match status" value="1"/>
</dbReference>
<dbReference type="PANTHER" id="PTHR44103">
    <property type="entry name" value="PROPROTEIN CONVERTASE P"/>
    <property type="match status" value="1"/>
</dbReference>
<evidence type="ECO:0000313" key="2">
    <source>
        <dbReference type="EMBL" id="MDC3984103.1"/>
    </source>
</evidence>
<dbReference type="Gene3D" id="2.60.40.10">
    <property type="entry name" value="Immunoglobulins"/>
    <property type="match status" value="1"/>
</dbReference>
<dbReference type="RefSeq" id="WP_272427147.1">
    <property type="nucleotide sequence ID" value="NZ_JAGTJJ010000018.1"/>
</dbReference>
<keyword evidence="1" id="KW-0732">Signal</keyword>
<organism evidence="2 3">
    <name type="scientific">Polyangium jinanense</name>
    <dbReference type="NCBI Taxonomy" id="2829994"/>
    <lineage>
        <taxon>Bacteria</taxon>
        <taxon>Pseudomonadati</taxon>
        <taxon>Myxococcota</taxon>
        <taxon>Polyangia</taxon>
        <taxon>Polyangiales</taxon>
        <taxon>Polyangiaceae</taxon>
        <taxon>Polyangium</taxon>
    </lineage>
</organism>
<dbReference type="InterPro" id="IPR013517">
    <property type="entry name" value="FG-GAP"/>
</dbReference>
<dbReference type="PROSITE" id="PS51257">
    <property type="entry name" value="PROKAR_LIPOPROTEIN"/>
    <property type="match status" value="1"/>
</dbReference>
<dbReference type="PANTHER" id="PTHR44103:SF1">
    <property type="entry name" value="PROPROTEIN CONVERTASE P"/>
    <property type="match status" value="1"/>
</dbReference>
<dbReference type="SUPFAM" id="SSF69318">
    <property type="entry name" value="Integrin alpha N-terminal domain"/>
    <property type="match status" value="1"/>
</dbReference>
<dbReference type="InterPro" id="IPR013783">
    <property type="entry name" value="Ig-like_fold"/>
</dbReference>
<gene>
    <name evidence="2" type="ORF">KEG57_26580</name>
</gene>
<keyword evidence="3" id="KW-1185">Reference proteome</keyword>